<evidence type="ECO:0000313" key="2">
    <source>
        <dbReference type="EMBL" id="MBD3147252.1"/>
    </source>
</evidence>
<keyword evidence="3" id="KW-1185">Reference proteome</keyword>
<feature type="domain" description="Transcription regulator HTH AraC- type ligand binding" evidence="1">
    <location>
        <begin position="21"/>
        <end position="77"/>
    </location>
</feature>
<comment type="caution">
    <text evidence="2">The sequence shown here is derived from an EMBL/GenBank/DDBJ whole genome shotgun (WGS) entry which is preliminary data.</text>
</comment>
<accession>A0ABR8LB58</accession>
<dbReference type="Proteomes" id="UP000653231">
    <property type="component" value="Unassembled WGS sequence"/>
</dbReference>
<dbReference type="InterPro" id="IPR035418">
    <property type="entry name" value="AraC-bd_2"/>
</dbReference>
<gene>
    <name evidence="2" type="ORF">IEQ31_29295</name>
</gene>
<sequence length="125" mass="13876">MVTIQSVPQRVRALLDEVPATAEEAVQVHLVHAGRLAVEQGRGTTAASGGQVFFYDAARPFRLEYPDPFRCPSCRYPNAFSGSTHPDWLRSQAIPWVPGRVSDLCSELSCLAPLKWSRMRAYLTS</sequence>
<proteinExistence type="predicted"/>
<protein>
    <recommendedName>
        <fullName evidence="1">Transcription regulator HTH AraC- type ligand binding domain-containing protein</fullName>
    </recommendedName>
</protein>
<name>A0ABR8LB58_9ACTN</name>
<organism evidence="2 3">
    <name type="scientific">Microbispora bryophytorum subsp. camponoti</name>
    <dbReference type="NCBI Taxonomy" id="1677852"/>
    <lineage>
        <taxon>Bacteria</taxon>
        <taxon>Bacillati</taxon>
        <taxon>Actinomycetota</taxon>
        <taxon>Actinomycetes</taxon>
        <taxon>Streptosporangiales</taxon>
        <taxon>Streptosporangiaceae</taxon>
        <taxon>Microbispora</taxon>
    </lineage>
</organism>
<evidence type="ECO:0000259" key="1">
    <source>
        <dbReference type="Pfam" id="PF14525"/>
    </source>
</evidence>
<reference evidence="2 3" key="1">
    <citation type="submission" date="2020-09" db="EMBL/GenBank/DDBJ databases">
        <title>Actinomycete isolated from the Camponotus japonicus Mayr.</title>
        <authorList>
            <person name="Gong X."/>
        </authorList>
    </citation>
    <scope>NUCLEOTIDE SEQUENCE [LARGE SCALE GENOMIC DNA]</scope>
    <source>
        <strain evidence="2 3">2C-HV3</strain>
    </source>
</reference>
<dbReference type="Pfam" id="PF14525">
    <property type="entry name" value="AraC_binding_2"/>
    <property type="match status" value="1"/>
</dbReference>
<dbReference type="EMBL" id="JACXRZ010000028">
    <property type="protein sequence ID" value="MBD3147252.1"/>
    <property type="molecule type" value="Genomic_DNA"/>
</dbReference>
<evidence type="ECO:0000313" key="3">
    <source>
        <dbReference type="Proteomes" id="UP000653231"/>
    </source>
</evidence>